<dbReference type="Gene3D" id="1.10.8.400">
    <property type="entry name" value="Enoyl acyl carrier protein reductase"/>
    <property type="match status" value="1"/>
</dbReference>
<evidence type="ECO:0000256" key="4">
    <source>
        <dbReference type="ARBA" id="ARBA00022832"/>
    </source>
</evidence>
<keyword evidence="7 8" id="KW-0275">Fatty acid biosynthesis</keyword>
<evidence type="ECO:0000313" key="10">
    <source>
        <dbReference type="Proteomes" id="UP000831607"/>
    </source>
</evidence>
<dbReference type="PIRSF" id="PIRSF000094">
    <property type="entry name" value="Enoyl-ACP_rdct"/>
    <property type="match status" value="1"/>
</dbReference>
<dbReference type="EC" id="1.3.1.9" evidence="8"/>
<name>A0ABY4AN88_9BURK</name>
<dbReference type="Proteomes" id="UP000831607">
    <property type="component" value="Chromosome"/>
</dbReference>
<evidence type="ECO:0000256" key="1">
    <source>
        <dbReference type="ARBA" id="ARBA00005194"/>
    </source>
</evidence>
<comment type="similarity">
    <text evidence="2 8">Belongs to the short-chain dehydrogenases/reductases (SDR) family. FabI subfamily.</text>
</comment>
<reference evidence="9 10" key="1">
    <citation type="submission" date="2020-11" db="EMBL/GenBank/DDBJ databases">
        <title>Algicoccus daihaiensis sp.nov., isolated from Daihai Lake in Inner Mongolia.</title>
        <authorList>
            <person name="Kai J."/>
        </authorList>
    </citation>
    <scope>NUCLEOTIDE SEQUENCE [LARGE SCALE GENOMIC DNA]</scope>
    <source>
        <strain evidence="10">f23</strain>
    </source>
</reference>
<evidence type="ECO:0000256" key="5">
    <source>
        <dbReference type="ARBA" id="ARBA00023002"/>
    </source>
</evidence>
<dbReference type="PANTHER" id="PTHR43159">
    <property type="entry name" value="ENOYL-[ACYL-CARRIER-PROTEIN] REDUCTASE"/>
    <property type="match status" value="1"/>
</dbReference>
<dbReference type="RefSeq" id="WP_243479267.1">
    <property type="nucleotide sequence ID" value="NZ_CP063982.1"/>
</dbReference>
<dbReference type="SUPFAM" id="SSF51735">
    <property type="entry name" value="NAD(P)-binding Rossmann-fold domains"/>
    <property type="match status" value="1"/>
</dbReference>
<evidence type="ECO:0000256" key="2">
    <source>
        <dbReference type="ARBA" id="ARBA00009233"/>
    </source>
</evidence>
<accession>A0ABY4AN88</accession>
<organism evidence="9 10">
    <name type="scientific">Orrella daihaiensis</name>
    <dbReference type="NCBI Taxonomy" id="2782176"/>
    <lineage>
        <taxon>Bacteria</taxon>
        <taxon>Pseudomonadati</taxon>
        <taxon>Pseudomonadota</taxon>
        <taxon>Betaproteobacteria</taxon>
        <taxon>Burkholderiales</taxon>
        <taxon>Alcaligenaceae</taxon>
        <taxon>Orrella</taxon>
    </lineage>
</organism>
<keyword evidence="8" id="KW-0520">NAD</keyword>
<dbReference type="InterPro" id="IPR036291">
    <property type="entry name" value="NAD(P)-bd_dom_sf"/>
</dbReference>
<dbReference type="InterPro" id="IPR002347">
    <property type="entry name" value="SDR_fam"/>
</dbReference>
<dbReference type="InterPro" id="IPR014358">
    <property type="entry name" value="Enoyl-ACP_Rdtase_NADH"/>
</dbReference>
<keyword evidence="5 8" id="KW-0560">Oxidoreductase</keyword>
<comment type="catalytic activity">
    <reaction evidence="8">
        <text>a 2,3-saturated acyl-[ACP] + NAD(+) = a (2E)-enoyl-[ACP] + NADH + H(+)</text>
        <dbReference type="Rhea" id="RHEA:10240"/>
        <dbReference type="Rhea" id="RHEA-COMP:9925"/>
        <dbReference type="Rhea" id="RHEA-COMP:9926"/>
        <dbReference type="ChEBI" id="CHEBI:15378"/>
        <dbReference type="ChEBI" id="CHEBI:57540"/>
        <dbReference type="ChEBI" id="CHEBI:57945"/>
        <dbReference type="ChEBI" id="CHEBI:78784"/>
        <dbReference type="ChEBI" id="CHEBI:78785"/>
        <dbReference type="EC" id="1.3.1.9"/>
    </reaction>
</comment>
<keyword evidence="6" id="KW-0443">Lipid metabolism</keyword>
<evidence type="ECO:0000256" key="6">
    <source>
        <dbReference type="ARBA" id="ARBA00023098"/>
    </source>
</evidence>
<keyword evidence="4" id="KW-0276">Fatty acid metabolism</keyword>
<keyword evidence="10" id="KW-1185">Reference proteome</keyword>
<sequence>MHTSFCDLRGKAGIVLGLANDQSIAAAIVRRLHNLGAELLVSCLNDKAAPHARVVTDPLGVELKNCDLRNRQELETFIDRAIVRFSKLDFVIHSIAWAPIDDLHGRVIDSSREGFSEAIALSCHSFAELAKLTAPHMTGGGSMLTMTYHGSAEVVPSYGIMGPVKSALESTVRYIAAELGPQNIRVHAVSPGPILTRAASGIAHFDELMKMARDRSPLGRLVNIDEVANLTAFLCASESSGMTGQTIYVDAGFNVMA</sequence>
<dbReference type="EMBL" id="CP063982">
    <property type="protein sequence ID" value="UOD50855.1"/>
    <property type="molecule type" value="Genomic_DNA"/>
</dbReference>
<evidence type="ECO:0000256" key="8">
    <source>
        <dbReference type="PIRNR" id="PIRNR000094"/>
    </source>
</evidence>
<keyword evidence="3 8" id="KW-0444">Lipid biosynthesis</keyword>
<comment type="pathway">
    <text evidence="1">Lipid metabolism; fatty acid biosynthesis.</text>
</comment>
<proteinExistence type="inferred from homology"/>
<gene>
    <name evidence="9" type="ORF">DHf2319_02735</name>
</gene>
<protein>
    <recommendedName>
        <fullName evidence="8">Enoyl-[acyl-carrier-protein] reductase [NADH]</fullName>
        <ecNumber evidence="8">1.3.1.9</ecNumber>
    </recommendedName>
</protein>
<dbReference type="Gene3D" id="3.40.50.720">
    <property type="entry name" value="NAD(P)-binding Rossmann-like Domain"/>
    <property type="match status" value="1"/>
</dbReference>
<evidence type="ECO:0000256" key="7">
    <source>
        <dbReference type="ARBA" id="ARBA00023160"/>
    </source>
</evidence>
<evidence type="ECO:0000313" key="9">
    <source>
        <dbReference type="EMBL" id="UOD50855.1"/>
    </source>
</evidence>
<dbReference type="PANTHER" id="PTHR43159:SF2">
    <property type="entry name" value="ENOYL-[ACYL-CARRIER-PROTEIN] REDUCTASE [NADH], CHLOROPLASTIC"/>
    <property type="match status" value="1"/>
</dbReference>
<evidence type="ECO:0000256" key="3">
    <source>
        <dbReference type="ARBA" id="ARBA00022516"/>
    </source>
</evidence>
<dbReference type="Pfam" id="PF13561">
    <property type="entry name" value="adh_short_C2"/>
    <property type="match status" value="1"/>
</dbReference>